<dbReference type="GO" id="GO:0005874">
    <property type="term" value="C:microtubule"/>
    <property type="evidence" value="ECO:0007669"/>
    <property type="project" value="UniProtKB-KW"/>
</dbReference>
<evidence type="ECO:0000313" key="11">
    <source>
        <dbReference type="EMBL" id="GKV35045.1"/>
    </source>
</evidence>
<dbReference type="PRINTS" id="PR00380">
    <property type="entry name" value="KINESINHEAVY"/>
</dbReference>
<dbReference type="GO" id="GO:0007018">
    <property type="term" value="P:microtubule-based movement"/>
    <property type="evidence" value="ECO:0007669"/>
    <property type="project" value="InterPro"/>
</dbReference>
<dbReference type="PANTHER" id="PTHR37739">
    <property type="entry name" value="KINESIN-LIKE PROTEIN KIN-12D"/>
    <property type="match status" value="1"/>
</dbReference>
<protein>
    <recommendedName>
        <fullName evidence="8">Kinesin-like protein</fullName>
    </recommendedName>
</protein>
<comment type="caution">
    <text evidence="11">The sequence shown here is derived from an EMBL/GenBank/DDBJ whole genome shotgun (WGS) entry which is preliminary data.</text>
</comment>
<dbReference type="AlphaFoldDB" id="A0AAV5LCQ7"/>
<feature type="coiled-coil region" evidence="9">
    <location>
        <begin position="460"/>
        <end position="487"/>
    </location>
</feature>
<keyword evidence="2 8" id="KW-0547">Nucleotide-binding</keyword>
<evidence type="ECO:0000256" key="7">
    <source>
        <dbReference type="PROSITE-ProRule" id="PRU00283"/>
    </source>
</evidence>
<gene>
    <name evidence="11" type="ORF">SLEP1_g43365</name>
</gene>
<evidence type="ECO:0000256" key="4">
    <source>
        <dbReference type="ARBA" id="ARBA00023054"/>
    </source>
</evidence>
<keyword evidence="5 8" id="KW-0505">Motor protein</keyword>
<evidence type="ECO:0000313" key="12">
    <source>
        <dbReference type="Proteomes" id="UP001054252"/>
    </source>
</evidence>
<dbReference type="InterPro" id="IPR019821">
    <property type="entry name" value="Kinesin_motor_CS"/>
</dbReference>
<evidence type="ECO:0000256" key="9">
    <source>
        <dbReference type="SAM" id="Coils"/>
    </source>
</evidence>
<dbReference type="Proteomes" id="UP001054252">
    <property type="component" value="Unassembled WGS sequence"/>
</dbReference>
<evidence type="ECO:0000256" key="6">
    <source>
        <dbReference type="ARBA" id="ARBA00034488"/>
    </source>
</evidence>
<dbReference type="InterPro" id="IPR001752">
    <property type="entry name" value="Kinesin_motor_dom"/>
</dbReference>
<feature type="domain" description="Kinesin motor" evidence="10">
    <location>
        <begin position="1"/>
        <end position="122"/>
    </location>
</feature>
<feature type="coiled-coil region" evidence="9">
    <location>
        <begin position="512"/>
        <end position="546"/>
    </location>
</feature>
<comment type="similarity">
    <text evidence="6">Belongs to the TRAFAC class myosin-kinesin ATPase superfamily. Kinesin family. KIN-12 subfamily.</text>
</comment>
<dbReference type="InterPro" id="IPR044986">
    <property type="entry name" value="KIF15/KIN-12"/>
</dbReference>
<dbReference type="PANTHER" id="PTHR37739:SF14">
    <property type="entry name" value="KINESIN-LIKE PROTEIN KIN-12E"/>
    <property type="match status" value="1"/>
</dbReference>
<dbReference type="GO" id="GO:0005524">
    <property type="term" value="F:ATP binding"/>
    <property type="evidence" value="ECO:0007669"/>
    <property type="project" value="UniProtKB-KW"/>
</dbReference>
<evidence type="ECO:0000256" key="8">
    <source>
        <dbReference type="RuleBase" id="RU000394"/>
    </source>
</evidence>
<evidence type="ECO:0000259" key="10">
    <source>
        <dbReference type="PROSITE" id="PS50067"/>
    </source>
</evidence>
<dbReference type="EMBL" id="BPVZ01000108">
    <property type="protein sequence ID" value="GKV35045.1"/>
    <property type="molecule type" value="Genomic_DNA"/>
</dbReference>
<keyword evidence="3 8" id="KW-0067">ATP-binding</keyword>
<dbReference type="PROSITE" id="PS50067">
    <property type="entry name" value="KINESIN_MOTOR_2"/>
    <property type="match status" value="1"/>
</dbReference>
<keyword evidence="12" id="KW-1185">Reference proteome</keyword>
<sequence>MIRTSSRSHSVFTCAIESKWESQGVTHHRFARLNLVDLAGSERQKSSGAEGERLKEATNINKSLSTLGLVTMNLRSISNGKSLHDSLGGNSKTIIIANISPSSCCSLETLSTLKFAQRAKFIKNNVVVNEDASGDVIAMRVQIQQLKKDYEVALVGALKREREKEIALQAMAAENQAAMQLAKQRADEIQGLKMRLRFLEAGIKRLEAVASGKISSETHLLKEKEEYLKEIELLEALDWKLMHESDPSVVQEVNLDMVPGVDIVCNQLISGQEAQIDSPMNEFSESNKTVGHHQSETGTSLMEIHPSSITTTRLPEYLNLVKTELQRAQEKFSGSAKTMDLFGSLEKALIEVNEVSRQMEVMEGVIEEKQQLLESLKVLHVLHVEMKERKDLSDKKLSALKYSLSSFSSLVAYFQQREAQARARLCASLSYLEKKKGELAHLQACKGEIEASLGRMQESETEARNNLALLKSKLKEENRRRENEKVLFAIDNFEKIDSTQRNRYLGGKATELLKSEEEKNKLQYEMKHLREKLGVMRKEFDDLNKKSMKVEDEAQAVLMEILKGSKSVEEMELALQGIVQEEETLFEMIKDELPLKLRRMEQLQTVRAEAAKKVNQLLDPIDDSCFLSEKIETELENVSTIKEAQALLVVDHSNNS</sequence>
<evidence type="ECO:0000256" key="5">
    <source>
        <dbReference type="ARBA" id="ARBA00023175"/>
    </source>
</evidence>
<evidence type="ECO:0000256" key="2">
    <source>
        <dbReference type="ARBA" id="ARBA00022741"/>
    </source>
</evidence>
<dbReference type="PROSITE" id="PS00411">
    <property type="entry name" value="KINESIN_MOTOR_1"/>
    <property type="match status" value="1"/>
</dbReference>
<dbReference type="Gene3D" id="3.40.850.10">
    <property type="entry name" value="Kinesin motor domain"/>
    <property type="match status" value="1"/>
</dbReference>
<dbReference type="SUPFAM" id="SSF52540">
    <property type="entry name" value="P-loop containing nucleoside triphosphate hydrolases"/>
    <property type="match status" value="1"/>
</dbReference>
<dbReference type="GO" id="GO:0003777">
    <property type="term" value="F:microtubule motor activity"/>
    <property type="evidence" value="ECO:0007669"/>
    <property type="project" value="InterPro"/>
</dbReference>
<evidence type="ECO:0000256" key="3">
    <source>
        <dbReference type="ARBA" id="ARBA00022840"/>
    </source>
</evidence>
<keyword evidence="1 8" id="KW-0493">Microtubule</keyword>
<dbReference type="GO" id="GO:0008017">
    <property type="term" value="F:microtubule binding"/>
    <property type="evidence" value="ECO:0007669"/>
    <property type="project" value="InterPro"/>
</dbReference>
<dbReference type="SMART" id="SM00129">
    <property type="entry name" value="KISc"/>
    <property type="match status" value="1"/>
</dbReference>
<reference evidence="11 12" key="1">
    <citation type="journal article" date="2021" name="Commun. Biol.">
        <title>The genome of Shorea leprosula (Dipterocarpaceae) highlights the ecological relevance of drought in aseasonal tropical rainforests.</title>
        <authorList>
            <person name="Ng K.K.S."/>
            <person name="Kobayashi M.J."/>
            <person name="Fawcett J.A."/>
            <person name="Hatakeyama M."/>
            <person name="Paape T."/>
            <person name="Ng C.H."/>
            <person name="Ang C.C."/>
            <person name="Tnah L.H."/>
            <person name="Lee C.T."/>
            <person name="Nishiyama T."/>
            <person name="Sese J."/>
            <person name="O'Brien M.J."/>
            <person name="Copetti D."/>
            <person name="Mohd Noor M.I."/>
            <person name="Ong R.C."/>
            <person name="Putra M."/>
            <person name="Sireger I.Z."/>
            <person name="Indrioko S."/>
            <person name="Kosugi Y."/>
            <person name="Izuno A."/>
            <person name="Isagi Y."/>
            <person name="Lee S.L."/>
            <person name="Shimizu K.K."/>
        </authorList>
    </citation>
    <scope>NUCLEOTIDE SEQUENCE [LARGE SCALE GENOMIC DNA]</scope>
    <source>
        <strain evidence="11">214</strain>
    </source>
</reference>
<name>A0AAV5LCQ7_9ROSI</name>
<dbReference type="InterPro" id="IPR036961">
    <property type="entry name" value="Kinesin_motor_dom_sf"/>
</dbReference>
<evidence type="ECO:0000256" key="1">
    <source>
        <dbReference type="ARBA" id="ARBA00022701"/>
    </source>
</evidence>
<proteinExistence type="inferred from homology"/>
<keyword evidence="4 9" id="KW-0175">Coiled coil</keyword>
<comment type="caution">
    <text evidence="7">Lacks conserved residue(s) required for the propagation of feature annotation.</text>
</comment>
<dbReference type="InterPro" id="IPR027417">
    <property type="entry name" value="P-loop_NTPase"/>
</dbReference>
<dbReference type="Pfam" id="PF00225">
    <property type="entry name" value="Kinesin"/>
    <property type="match status" value="1"/>
</dbReference>
<organism evidence="11 12">
    <name type="scientific">Rubroshorea leprosula</name>
    <dbReference type="NCBI Taxonomy" id="152421"/>
    <lineage>
        <taxon>Eukaryota</taxon>
        <taxon>Viridiplantae</taxon>
        <taxon>Streptophyta</taxon>
        <taxon>Embryophyta</taxon>
        <taxon>Tracheophyta</taxon>
        <taxon>Spermatophyta</taxon>
        <taxon>Magnoliopsida</taxon>
        <taxon>eudicotyledons</taxon>
        <taxon>Gunneridae</taxon>
        <taxon>Pentapetalae</taxon>
        <taxon>rosids</taxon>
        <taxon>malvids</taxon>
        <taxon>Malvales</taxon>
        <taxon>Dipterocarpaceae</taxon>
        <taxon>Rubroshorea</taxon>
    </lineage>
</organism>
<accession>A0AAV5LCQ7</accession>